<evidence type="ECO:0000256" key="1">
    <source>
        <dbReference type="ARBA" id="ARBA00007682"/>
    </source>
</evidence>
<evidence type="ECO:0000313" key="7">
    <source>
        <dbReference type="EMBL" id="CDI97804.1"/>
    </source>
</evidence>
<dbReference type="Gene3D" id="2.30.30.1020">
    <property type="entry name" value="CCR4-NOT complex subunit 2/3/5, C-terminal domain"/>
    <property type="match status" value="1"/>
</dbReference>
<feature type="compositionally biased region" description="Polar residues" evidence="4">
    <location>
        <begin position="112"/>
        <end position="121"/>
    </location>
</feature>
<dbReference type="GO" id="GO:2000036">
    <property type="term" value="P:regulation of stem cell population maintenance"/>
    <property type="evidence" value="ECO:0007669"/>
    <property type="project" value="UniProtKB-ARBA"/>
</dbReference>
<sequence length="719" mass="76046">MLTLSATSTAGRRVARPSLLHLSNSLTYAMAETAQRDVLDQSLSTSTAARHDSPSSSNEHTRSGTARHATNDAQTSSSSLQRTPHARSLLGDACASPLLNGSNNGSGHGQAPCSSSITQIRGPTAGGGKTTNIFHRNYRINNREYNRHPPASGSWPTVTPQQGRCKPPPLTLVGSTKYSLHSVIPHPSPLFSPGSNANSLLAPKKSVASMECLDRSAYAHTNLLNACVNSTPTLLFDLSDFPPITTCANQPHGQGTPGTSQCGVNVSAVEKGSGKCGIVRLGSGGGGGGGGGSDSSSAYNHTVPPSSTGRQKPTTPLTINESVDGGGGGGLRAAANAPNPTSSSSSSSTTTTTVSTSCNVPFSNSSTSSTTAASAETAHDSQSDHQIYCAHNDTTSSTGPNSTRPVQFFDNHYIRGIPNDMVQNQFGMLGLLKLTEIESPLAAFAPGFDLSKTDFENWPPPGDMHNIMASPFSNQFMLPPHDTDWHVPAAYRIRHRIADRLPADPPLAKLTDAILFWIFYNCCREEVQFVAAKELYNRKWRYHKRKKRWLTRVPGSEVMRDDTSEQSTYYLCGTAGLGKGASTNDHPVLRLGPHTHHLPTVLPHSQRHSAAHSPDPPSRPPAPTTTTRATATTAAAQTACLPRLPAIVTTIPKLLPTPLVVAAPTNIVVTTTVLALALFASDETRSVKAMQTNAATIPLSSSQSAALLSIPCPFSHLFT</sequence>
<evidence type="ECO:0000259" key="6">
    <source>
        <dbReference type="Pfam" id="PF04153"/>
    </source>
</evidence>
<feature type="region of interest" description="Disordered" evidence="4">
    <location>
        <begin position="592"/>
        <end position="632"/>
    </location>
</feature>
<keyword evidence="2" id="KW-0805">Transcription regulation</keyword>
<reference evidence="7" key="1">
    <citation type="journal article" date="2013" name="Nature">
        <title>The genomes of four tapeworm species reveal adaptations to parasitism.</title>
        <authorList>
            <person name="Tsai I.J."/>
            <person name="Zarowiecki M."/>
            <person name="Holroyd N."/>
            <person name="Garciarrubio A."/>
            <person name="Sanchez-Flores A."/>
            <person name="Brooks K.L."/>
            <person name="Tracey A."/>
            <person name="Bobes R.J."/>
            <person name="Fragoso G."/>
            <person name="Sciutto E."/>
            <person name="Aslett M."/>
            <person name="Beasley H."/>
            <person name="Bennett H.M."/>
            <person name="Cai J."/>
            <person name="Camicia F."/>
            <person name="Clark R."/>
            <person name="Cucher M."/>
            <person name="De Silva N."/>
            <person name="Day T.A."/>
            <person name="Deplazes P."/>
            <person name="Estrada K."/>
            <person name="Fernandez C."/>
            <person name="Holland P.W."/>
            <person name="Hou J."/>
            <person name="Hu S."/>
            <person name="Huckvale T."/>
            <person name="Hung S.S."/>
            <person name="Kamenetzky L."/>
            <person name="Keane J.A."/>
            <person name="Kiss F."/>
            <person name="Koziol U."/>
            <person name="Lambert O."/>
            <person name="Liu K."/>
            <person name="Luo X."/>
            <person name="Luo Y."/>
            <person name="Macchiaroli N."/>
            <person name="Nichol S."/>
            <person name="Paps J."/>
            <person name="Parkinson J."/>
            <person name="Pouchkina-Stantcheva N."/>
            <person name="Riddiford N."/>
            <person name="Rosenzvit M."/>
            <person name="Salinas G."/>
            <person name="Wasmuth J.D."/>
            <person name="Zamanian M."/>
            <person name="Zheng Y."/>
            <person name="Cai X."/>
            <person name="Soberon X."/>
            <person name="Olson P.D."/>
            <person name="Laclette J.P."/>
            <person name="Brehm K."/>
            <person name="Berriman M."/>
            <person name="Garciarrubio A."/>
            <person name="Bobes R.J."/>
            <person name="Fragoso G."/>
            <person name="Sanchez-Flores A."/>
            <person name="Estrada K."/>
            <person name="Cevallos M.A."/>
            <person name="Morett E."/>
            <person name="Gonzalez V."/>
            <person name="Portillo T."/>
            <person name="Ochoa-Leyva A."/>
            <person name="Jose M.V."/>
            <person name="Sciutto E."/>
            <person name="Landa A."/>
            <person name="Jimenez L."/>
            <person name="Valdes V."/>
            <person name="Carrero J.C."/>
            <person name="Larralde C."/>
            <person name="Morales-Montor J."/>
            <person name="Limon-Lason J."/>
            <person name="Soberon X."/>
            <person name="Laclette J.P."/>
        </authorList>
    </citation>
    <scope>NUCLEOTIDE SEQUENCE [LARGE SCALE GENOMIC DNA]</scope>
</reference>
<dbReference type="Pfam" id="PF04153">
    <property type="entry name" value="NOT2_3_5_C"/>
    <property type="match status" value="1"/>
</dbReference>
<evidence type="ECO:0000256" key="3">
    <source>
        <dbReference type="ARBA" id="ARBA00023163"/>
    </source>
</evidence>
<dbReference type="Proteomes" id="UP000017246">
    <property type="component" value="Unassembled WGS sequence"/>
</dbReference>
<feature type="domain" description="NOT2/NOT3/NOT5 C-terminal" evidence="6">
    <location>
        <begin position="466"/>
        <end position="570"/>
    </location>
</feature>
<feature type="compositionally biased region" description="Low complexity" evidence="4">
    <location>
        <begin position="341"/>
        <end position="376"/>
    </location>
</feature>
<organism evidence="7 8">
    <name type="scientific">Echinococcus multilocularis</name>
    <name type="common">Fox tapeworm</name>
    <dbReference type="NCBI Taxonomy" id="6211"/>
    <lineage>
        <taxon>Eukaryota</taxon>
        <taxon>Metazoa</taxon>
        <taxon>Spiralia</taxon>
        <taxon>Lophotrochozoa</taxon>
        <taxon>Platyhelminthes</taxon>
        <taxon>Cestoda</taxon>
        <taxon>Eucestoda</taxon>
        <taxon>Cyclophyllidea</taxon>
        <taxon>Taeniidae</taxon>
        <taxon>Echinococcus</taxon>
    </lineage>
</organism>
<accession>A0A087VZH8</accession>
<feature type="region of interest" description="Disordered" evidence="4">
    <location>
        <begin position="145"/>
        <end position="164"/>
    </location>
</feature>
<dbReference type="PANTHER" id="PTHR23326">
    <property type="entry name" value="CCR4 NOT-RELATED"/>
    <property type="match status" value="1"/>
</dbReference>
<dbReference type="eggNOG" id="KOG2151">
    <property type="taxonomic scope" value="Eukaryota"/>
</dbReference>
<dbReference type="AlphaFoldDB" id="A0A087VZH8"/>
<dbReference type="OrthoDB" id="25391at2759"/>
<evidence type="ECO:0000313" key="8">
    <source>
        <dbReference type="Proteomes" id="UP000017246"/>
    </source>
</evidence>
<keyword evidence="5" id="KW-0472">Membrane</keyword>
<protein>
    <submittedName>
        <fullName evidence="7">CCR4 NOT transcription complex subunit 2</fullName>
    </submittedName>
</protein>
<evidence type="ECO:0000256" key="2">
    <source>
        <dbReference type="ARBA" id="ARBA00023015"/>
    </source>
</evidence>
<dbReference type="InterPro" id="IPR007282">
    <property type="entry name" value="NOT2/3/5_C"/>
</dbReference>
<dbReference type="EMBL" id="LN902846">
    <property type="protein sequence ID" value="CDI97804.1"/>
    <property type="molecule type" value="Genomic_DNA"/>
</dbReference>
<keyword evidence="5" id="KW-0812">Transmembrane</keyword>
<feature type="region of interest" description="Disordered" evidence="4">
    <location>
        <begin position="42"/>
        <end position="85"/>
    </location>
</feature>
<gene>
    <name evidence="7" type="ORF">EmuJ_000160900</name>
</gene>
<dbReference type="InterPro" id="IPR040168">
    <property type="entry name" value="Not2/3/5"/>
</dbReference>
<feature type="compositionally biased region" description="Polar residues" evidence="4">
    <location>
        <begin position="298"/>
        <end position="321"/>
    </location>
</feature>
<name>A0A087VZH8_ECHMU</name>
<evidence type="ECO:0000256" key="4">
    <source>
        <dbReference type="SAM" id="MobiDB-lite"/>
    </source>
</evidence>
<dbReference type="GO" id="GO:0030015">
    <property type="term" value="C:CCR4-NOT core complex"/>
    <property type="evidence" value="ECO:0007669"/>
    <property type="project" value="InterPro"/>
</dbReference>
<feature type="compositionally biased region" description="Polar residues" evidence="4">
    <location>
        <begin position="71"/>
        <end position="82"/>
    </location>
</feature>
<keyword evidence="8" id="KW-1185">Reference proteome</keyword>
<dbReference type="InterPro" id="IPR038635">
    <property type="entry name" value="CCR4-NOT_su2/3/5_C_sf"/>
</dbReference>
<feature type="region of interest" description="Disordered" evidence="4">
    <location>
        <begin position="286"/>
        <end position="383"/>
    </location>
</feature>
<feature type="compositionally biased region" description="Polar residues" evidence="4">
    <location>
        <begin position="42"/>
        <end position="58"/>
    </location>
</feature>
<dbReference type="STRING" id="6211.A0A087VZH8"/>
<dbReference type="GO" id="GO:0006355">
    <property type="term" value="P:regulation of DNA-templated transcription"/>
    <property type="evidence" value="ECO:0007669"/>
    <property type="project" value="InterPro"/>
</dbReference>
<feature type="compositionally biased region" description="Pro residues" evidence="4">
    <location>
        <begin position="614"/>
        <end position="623"/>
    </location>
</feature>
<keyword evidence="5" id="KW-1133">Transmembrane helix</keyword>
<reference evidence="7" key="2">
    <citation type="submission" date="2015-11" db="EMBL/GenBank/DDBJ databases">
        <authorList>
            <person name="Zhang Y."/>
            <person name="Guo Z."/>
        </authorList>
    </citation>
    <scope>NUCLEOTIDE SEQUENCE</scope>
</reference>
<proteinExistence type="inferred from homology"/>
<keyword evidence="3" id="KW-0804">Transcription</keyword>
<evidence type="ECO:0000256" key="5">
    <source>
        <dbReference type="SAM" id="Phobius"/>
    </source>
</evidence>
<feature type="region of interest" description="Disordered" evidence="4">
    <location>
        <begin position="101"/>
        <end position="132"/>
    </location>
</feature>
<comment type="similarity">
    <text evidence="1">Belongs to the CNOT2/3/5 family.</text>
</comment>
<feature type="transmembrane region" description="Helical" evidence="5">
    <location>
        <begin position="659"/>
        <end position="680"/>
    </location>
</feature>